<proteinExistence type="predicted"/>
<gene>
    <name evidence="4" type="ORF">GGP71_000360</name>
</gene>
<dbReference type="AlphaFoldDB" id="A0A9X2PX69"/>
<comment type="caution">
    <text evidence="4">The sequence shown here is derived from an EMBL/GenBank/DDBJ whole genome shotgun (WGS) entry which is preliminary data.</text>
</comment>
<dbReference type="SUPFAM" id="SSF141072">
    <property type="entry name" value="CalX-like"/>
    <property type="match status" value="1"/>
</dbReference>
<feature type="region of interest" description="Disordered" evidence="1">
    <location>
        <begin position="312"/>
        <end position="332"/>
    </location>
</feature>
<protein>
    <recommendedName>
        <fullName evidence="3">DUF5017 domain-containing protein</fullName>
    </recommendedName>
</protein>
<sequence length="332" mass="35141">MTAPMRTRFPVLLAFLSAVAVFAVGCDGFDTGQAPDATTAADPTVSFATDNISLVEEDSPVEIAVTISDPPNDTVAVEVLYADGVSGTDPSDFGLEENPAVGSGVVAGTVVFPDTATTGNTQTLSLDIQDDVENEEQEDGIFVLQGVTNASIGTTNELTVGIGAIELFFEDFEGQEDLAPLTVSNVTGGNGWGLSSFNDNQYAGANAFGGSEASNSWLITPSFNFTNFEDETLTFRNKKRFDDGGEEEPLQVKVSTDYDGSGNPENFTWTDVTDRVDNLAQGESFVPSGEVDLSDAQFQGDEVYVAFRYQSSGTGEGTSEGQQVDDIRIVGR</sequence>
<dbReference type="Pfam" id="PF16409">
    <property type="entry name" value="DUF5017"/>
    <property type="match status" value="1"/>
</dbReference>
<dbReference type="InterPro" id="IPR032185">
    <property type="entry name" value="DUF5017"/>
</dbReference>
<accession>A0A9X2PX69</accession>
<feature type="chain" id="PRO_5040768963" description="DUF5017 domain-containing protein" evidence="2">
    <location>
        <begin position="24"/>
        <end position="332"/>
    </location>
</feature>
<feature type="compositionally biased region" description="Low complexity" evidence="1">
    <location>
        <begin position="312"/>
        <end position="322"/>
    </location>
</feature>
<dbReference type="InterPro" id="IPR038081">
    <property type="entry name" value="CalX-like_sf"/>
</dbReference>
<dbReference type="Gene3D" id="2.60.120.200">
    <property type="match status" value="1"/>
</dbReference>
<feature type="signal peptide" evidence="2">
    <location>
        <begin position="1"/>
        <end position="23"/>
    </location>
</feature>
<dbReference type="Proteomes" id="UP001155027">
    <property type="component" value="Unassembled WGS sequence"/>
</dbReference>
<dbReference type="NCBIfam" id="NF038128">
    <property type="entry name" value="choice_anch_J"/>
    <property type="match status" value="1"/>
</dbReference>
<keyword evidence="2" id="KW-0732">Signal</keyword>
<reference evidence="4" key="1">
    <citation type="submission" date="2022-08" db="EMBL/GenBank/DDBJ databases">
        <title>Genomic Encyclopedia of Type Strains, Phase V (KMG-V): Genome sequencing to study the core and pangenomes of soil and plant-associated prokaryotes.</title>
        <authorList>
            <person name="Whitman W."/>
        </authorList>
    </citation>
    <scope>NUCLEOTIDE SEQUENCE</scope>
    <source>
        <strain evidence="4">0</strain>
    </source>
</reference>
<evidence type="ECO:0000313" key="5">
    <source>
        <dbReference type="Proteomes" id="UP001155027"/>
    </source>
</evidence>
<evidence type="ECO:0000256" key="1">
    <source>
        <dbReference type="SAM" id="MobiDB-lite"/>
    </source>
</evidence>
<dbReference type="Gene3D" id="2.60.40.2030">
    <property type="match status" value="1"/>
</dbReference>
<name>A0A9X2PX69_9BACT</name>
<dbReference type="RefSeq" id="WP_259131593.1">
    <property type="nucleotide sequence ID" value="NZ_JANTZQ010000001.1"/>
</dbReference>
<evidence type="ECO:0000259" key="3">
    <source>
        <dbReference type="Pfam" id="PF16409"/>
    </source>
</evidence>
<feature type="domain" description="DUF5017" evidence="3">
    <location>
        <begin position="232"/>
        <end position="313"/>
    </location>
</feature>
<organism evidence="4 5">
    <name type="scientific">Salinibacter ruber</name>
    <dbReference type="NCBI Taxonomy" id="146919"/>
    <lineage>
        <taxon>Bacteria</taxon>
        <taxon>Pseudomonadati</taxon>
        <taxon>Rhodothermota</taxon>
        <taxon>Rhodothermia</taxon>
        <taxon>Rhodothermales</taxon>
        <taxon>Salinibacteraceae</taxon>
        <taxon>Salinibacter</taxon>
    </lineage>
</organism>
<evidence type="ECO:0000256" key="2">
    <source>
        <dbReference type="SAM" id="SignalP"/>
    </source>
</evidence>
<evidence type="ECO:0000313" key="4">
    <source>
        <dbReference type="EMBL" id="MCS3676464.1"/>
    </source>
</evidence>
<dbReference type="PROSITE" id="PS51257">
    <property type="entry name" value="PROKAR_LIPOPROTEIN"/>
    <property type="match status" value="1"/>
</dbReference>
<dbReference type="EMBL" id="JANUAU010000001">
    <property type="protein sequence ID" value="MCS3676464.1"/>
    <property type="molecule type" value="Genomic_DNA"/>
</dbReference>